<feature type="domain" description="Protein kinase" evidence="3">
    <location>
        <begin position="1"/>
        <end position="103"/>
    </location>
</feature>
<dbReference type="PANTHER" id="PTHR44329:SF298">
    <property type="entry name" value="MIXED LINEAGE KINASE DOMAIN-LIKE PROTEIN"/>
    <property type="match status" value="1"/>
</dbReference>
<dbReference type="GO" id="GO:0005524">
    <property type="term" value="F:ATP binding"/>
    <property type="evidence" value="ECO:0007669"/>
    <property type="project" value="UniProtKB-KW"/>
</dbReference>
<evidence type="ECO:0000256" key="2">
    <source>
        <dbReference type="ARBA" id="ARBA00022840"/>
    </source>
</evidence>
<dbReference type="InterPro" id="IPR011009">
    <property type="entry name" value="Kinase-like_dom_sf"/>
</dbReference>
<dbReference type="PANTHER" id="PTHR44329">
    <property type="entry name" value="SERINE/THREONINE-PROTEIN KINASE TNNI3K-RELATED"/>
    <property type="match status" value="1"/>
</dbReference>
<keyword evidence="2" id="KW-0067">ATP-binding</keyword>
<proteinExistence type="predicted"/>
<evidence type="ECO:0000313" key="5">
    <source>
        <dbReference type="Proteomes" id="UP001054857"/>
    </source>
</evidence>
<dbReference type="Proteomes" id="UP001054857">
    <property type="component" value="Unassembled WGS sequence"/>
</dbReference>
<sequence>MAPETIRDNMPHPVFALAFPPRALQVLLSSDVYSFGVIMWELYCAQQPFANYTAFQLLSAVVQYDERPQFPSHCPAAYAALAVRCMAKSPGDRPTFPEVHRELLALRDGLFGGSGQGTITVPLAQARSEATRVLQSHLQIVSGSVTGAGMMSGPLREHTHDSTATSSIESWDVYSRSARRRE</sequence>
<dbReference type="SUPFAM" id="SSF56112">
    <property type="entry name" value="Protein kinase-like (PK-like)"/>
    <property type="match status" value="1"/>
</dbReference>
<evidence type="ECO:0000256" key="1">
    <source>
        <dbReference type="ARBA" id="ARBA00022741"/>
    </source>
</evidence>
<dbReference type="Pfam" id="PF07714">
    <property type="entry name" value="PK_Tyr_Ser-Thr"/>
    <property type="match status" value="1"/>
</dbReference>
<keyword evidence="1" id="KW-0547">Nucleotide-binding</keyword>
<dbReference type="InterPro" id="IPR000719">
    <property type="entry name" value="Prot_kinase_dom"/>
</dbReference>
<evidence type="ECO:0000313" key="4">
    <source>
        <dbReference type="EMBL" id="GFR50124.1"/>
    </source>
</evidence>
<protein>
    <recommendedName>
        <fullName evidence="3">Protein kinase domain-containing protein</fullName>
    </recommendedName>
</protein>
<dbReference type="Gene3D" id="1.10.510.10">
    <property type="entry name" value="Transferase(Phosphotransferase) domain 1"/>
    <property type="match status" value="1"/>
</dbReference>
<accession>A0AAD3E010</accession>
<dbReference type="EMBL" id="BMAR01000035">
    <property type="protein sequence ID" value="GFR50124.1"/>
    <property type="molecule type" value="Genomic_DNA"/>
</dbReference>
<gene>
    <name evidence="4" type="ORF">Agub_g12275</name>
</gene>
<reference evidence="4 5" key="1">
    <citation type="journal article" date="2021" name="Sci. Rep.">
        <title>Genome sequencing of the multicellular alga Astrephomene provides insights into convergent evolution of germ-soma differentiation.</title>
        <authorList>
            <person name="Yamashita S."/>
            <person name="Yamamoto K."/>
            <person name="Matsuzaki R."/>
            <person name="Suzuki S."/>
            <person name="Yamaguchi H."/>
            <person name="Hirooka S."/>
            <person name="Minakuchi Y."/>
            <person name="Miyagishima S."/>
            <person name="Kawachi M."/>
            <person name="Toyoda A."/>
            <person name="Nozaki H."/>
        </authorList>
    </citation>
    <scope>NUCLEOTIDE SEQUENCE [LARGE SCALE GENOMIC DNA]</scope>
    <source>
        <strain evidence="4 5">NIES-4017</strain>
    </source>
</reference>
<name>A0AAD3E010_9CHLO</name>
<dbReference type="InterPro" id="IPR051681">
    <property type="entry name" value="Ser/Thr_Kinases-Pseudokinases"/>
</dbReference>
<dbReference type="GO" id="GO:0004674">
    <property type="term" value="F:protein serine/threonine kinase activity"/>
    <property type="evidence" value="ECO:0007669"/>
    <property type="project" value="TreeGrafter"/>
</dbReference>
<keyword evidence="5" id="KW-1185">Reference proteome</keyword>
<dbReference type="AlphaFoldDB" id="A0AAD3E010"/>
<organism evidence="4 5">
    <name type="scientific">Astrephomene gubernaculifera</name>
    <dbReference type="NCBI Taxonomy" id="47775"/>
    <lineage>
        <taxon>Eukaryota</taxon>
        <taxon>Viridiplantae</taxon>
        <taxon>Chlorophyta</taxon>
        <taxon>core chlorophytes</taxon>
        <taxon>Chlorophyceae</taxon>
        <taxon>CS clade</taxon>
        <taxon>Chlamydomonadales</taxon>
        <taxon>Astrephomenaceae</taxon>
        <taxon>Astrephomene</taxon>
    </lineage>
</organism>
<comment type="caution">
    <text evidence="4">The sequence shown here is derived from an EMBL/GenBank/DDBJ whole genome shotgun (WGS) entry which is preliminary data.</text>
</comment>
<evidence type="ECO:0000259" key="3">
    <source>
        <dbReference type="PROSITE" id="PS50011"/>
    </source>
</evidence>
<dbReference type="InterPro" id="IPR001245">
    <property type="entry name" value="Ser-Thr/Tyr_kinase_cat_dom"/>
</dbReference>
<dbReference type="PROSITE" id="PS50011">
    <property type="entry name" value="PROTEIN_KINASE_DOM"/>
    <property type="match status" value="1"/>
</dbReference>